<protein>
    <recommendedName>
        <fullName evidence="3">FAD-binding PCMH-type domain-containing protein</fullName>
    </recommendedName>
</protein>
<dbReference type="Pfam" id="PF01565">
    <property type="entry name" value="FAD_binding_4"/>
    <property type="match status" value="1"/>
</dbReference>
<dbReference type="SUPFAM" id="SSF55103">
    <property type="entry name" value="FAD-linked oxidases, C-terminal domain"/>
    <property type="match status" value="1"/>
</dbReference>
<proteinExistence type="predicted"/>
<dbReference type="EMBL" id="ATHO01000134">
    <property type="protein sequence ID" value="EQB03367.1"/>
    <property type="molecule type" value="Genomic_DNA"/>
</dbReference>
<accession>T0GRT2</accession>
<evidence type="ECO:0000313" key="4">
    <source>
        <dbReference type="EMBL" id="EQB03367.1"/>
    </source>
</evidence>
<reference evidence="4 5" key="1">
    <citation type="journal article" date="2013" name="Genome Announc.">
        <title>Draft Genome Sequence of Sphingobium quisquiliarum Strain P25T, a Novel Hexachlorocyclohexane (HCH)-Degrading Bacterium Isolated from an HCH Dumpsite.</title>
        <authorList>
            <person name="Kumar Singh A."/>
            <person name="Sangwan N."/>
            <person name="Sharma A."/>
            <person name="Gupta V."/>
            <person name="Khurana J.P."/>
            <person name="Lal R."/>
        </authorList>
    </citation>
    <scope>NUCLEOTIDE SEQUENCE [LARGE SCALE GENOMIC DNA]</scope>
    <source>
        <strain evidence="4 5">P25</strain>
    </source>
</reference>
<dbReference type="InterPro" id="IPR016164">
    <property type="entry name" value="FAD-linked_Oxase-like_C"/>
</dbReference>
<dbReference type="GO" id="GO:1903457">
    <property type="term" value="P:lactate catabolic process"/>
    <property type="evidence" value="ECO:0007669"/>
    <property type="project" value="TreeGrafter"/>
</dbReference>
<dbReference type="InterPro" id="IPR036318">
    <property type="entry name" value="FAD-bd_PCMH-like_sf"/>
</dbReference>
<dbReference type="GO" id="GO:0071949">
    <property type="term" value="F:FAD binding"/>
    <property type="evidence" value="ECO:0007669"/>
    <property type="project" value="InterPro"/>
</dbReference>
<keyword evidence="2" id="KW-0274">FAD</keyword>
<dbReference type="InterPro" id="IPR016171">
    <property type="entry name" value="Vanillyl_alc_oxidase_C-sub2"/>
</dbReference>
<dbReference type="GO" id="GO:0008720">
    <property type="term" value="F:D-lactate dehydrogenase (NAD+) activity"/>
    <property type="evidence" value="ECO:0007669"/>
    <property type="project" value="TreeGrafter"/>
</dbReference>
<dbReference type="RefSeq" id="WP_021239071.1">
    <property type="nucleotide sequence ID" value="NZ_ATHO01000134.1"/>
</dbReference>
<dbReference type="InterPro" id="IPR016170">
    <property type="entry name" value="Cytok_DH_C_sf"/>
</dbReference>
<evidence type="ECO:0000313" key="5">
    <source>
        <dbReference type="Proteomes" id="UP000015525"/>
    </source>
</evidence>
<dbReference type="Gene3D" id="3.40.462.10">
    <property type="entry name" value="FAD-linked oxidases, C-terminal domain"/>
    <property type="match status" value="1"/>
</dbReference>
<comment type="caution">
    <text evidence="4">The sequence shown here is derived from an EMBL/GenBank/DDBJ whole genome shotgun (WGS) entry which is preliminary data.</text>
</comment>
<sequence>MALPLPPQVSAADFKQALEQFAQAVGSQWVFTSEEDVMLYRDAYSPLWDEPDELIPSAAVAPSTVEEVQAVVRIANRFKVPLYTISTGMNLGYGGSSPNLRGSVIVDLKRMNRIIEVDDKRHFAIVEPGVSYFDLYRYIQERKLKVWLDIPDPGWGSPIGNALDHGLGYTLQAYRDHFGAHSGMEVVLPNGEVMRTGMGAMPGSKTFAEYRYGYGPYVDGLFGQANFGIVTKMGFWLMPELEAYISGLISVKRRADFAPLVDIVNYLENTGTATTPQYSSPLLGKMMDPRVQKVAWDLSVPDEQLDQLAADLGVPAWTVELQFYGNRDVVRAAWQASQARILAAIPGSSAKLINEFSFPFTEDQKKNLLRKSAFGIPALDVFALGARNERSPVPADGHLGFTTMIAKSAEAVFEAQKMFIEAAKGFNIPSVVTRFNPPMAWQPRSFMMLGIFMLSRDDPKKNRETRELYGHYLLEAAKAGYGEYRAPAFFQEQIARTHSFNNNALLRFAETMKDAVDPNGILSPGRGGIWPARYRKAK</sequence>
<evidence type="ECO:0000259" key="3">
    <source>
        <dbReference type="PROSITE" id="PS51387"/>
    </source>
</evidence>
<evidence type="ECO:0000256" key="2">
    <source>
        <dbReference type="ARBA" id="ARBA00022827"/>
    </source>
</evidence>
<keyword evidence="1" id="KW-0285">Flavoprotein</keyword>
<dbReference type="Gene3D" id="3.30.465.10">
    <property type="match status" value="1"/>
</dbReference>
<dbReference type="Gene3D" id="3.30.43.10">
    <property type="entry name" value="Uridine Diphospho-n-acetylenolpyruvylglucosamine Reductase, domain 2"/>
    <property type="match status" value="1"/>
</dbReference>
<dbReference type="AlphaFoldDB" id="T0GRT2"/>
<dbReference type="PATRIC" id="fig|1329909.3.peg.2846"/>
<dbReference type="InterPro" id="IPR016166">
    <property type="entry name" value="FAD-bd_PCMH"/>
</dbReference>
<dbReference type="PANTHER" id="PTHR11748">
    <property type="entry name" value="D-LACTATE DEHYDROGENASE"/>
    <property type="match status" value="1"/>
</dbReference>
<dbReference type="Gene3D" id="1.10.45.10">
    <property type="entry name" value="Vanillyl-alcohol Oxidase, Chain A, domain 4"/>
    <property type="match status" value="1"/>
</dbReference>
<dbReference type="InterPro" id="IPR016169">
    <property type="entry name" value="FAD-bd_PCMH_sub2"/>
</dbReference>
<dbReference type="InterPro" id="IPR016167">
    <property type="entry name" value="FAD-bd_PCMH_sub1"/>
</dbReference>
<organism evidence="4 5">
    <name type="scientific">Sphingobium quisquiliarum P25</name>
    <dbReference type="NCBI Taxonomy" id="1329909"/>
    <lineage>
        <taxon>Bacteria</taxon>
        <taxon>Pseudomonadati</taxon>
        <taxon>Pseudomonadota</taxon>
        <taxon>Alphaproteobacteria</taxon>
        <taxon>Sphingomonadales</taxon>
        <taxon>Sphingomonadaceae</taxon>
        <taxon>Sphingobium</taxon>
    </lineage>
</organism>
<dbReference type="PROSITE" id="PS51387">
    <property type="entry name" value="FAD_PCMH"/>
    <property type="match status" value="1"/>
</dbReference>
<feature type="domain" description="FAD-binding PCMH-type" evidence="3">
    <location>
        <begin position="52"/>
        <end position="240"/>
    </location>
</feature>
<dbReference type="GO" id="GO:0004458">
    <property type="term" value="F:D-lactate dehydrogenase (cytochrome) activity"/>
    <property type="evidence" value="ECO:0007669"/>
    <property type="project" value="TreeGrafter"/>
</dbReference>
<keyword evidence="5" id="KW-1185">Reference proteome</keyword>
<dbReference type="SUPFAM" id="SSF56176">
    <property type="entry name" value="FAD-binding/transporter-associated domain-like"/>
    <property type="match status" value="1"/>
</dbReference>
<evidence type="ECO:0000256" key="1">
    <source>
        <dbReference type="ARBA" id="ARBA00022630"/>
    </source>
</evidence>
<dbReference type="PANTHER" id="PTHR11748:SF114">
    <property type="entry name" value="ARYL-ALCOHOL OXIDASE VANILLYL-ALCOHOL OXIDASE (AFU_ORTHOLOGUE AFUA_3G09500)-RELATED"/>
    <property type="match status" value="1"/>
</dbReference>
<dbReference type="Proteomes" id="UP000015525">
    <property type="component" value="Unassembled WGS sequence"/>
</dbReference>
<name>T0GRT2_9SPHN</name>
<gene>
    <name evidence="4" type="ORF">L288_14785</name>
</gene>
<dbReference type="InterPro" id="IPR006094">
    <property type="entry name" value="Oxid_FAD_bind_N"/>
</dbReference>